<feature type="transmembrane region" description="Helical" evidence="1">
    <location>
        <begin position="241"/>
        <end position="259"/>
    </location>
</feature>
<dbReference type="AlphaFoldDB" id="V6LCI7"/>
<keyword evidence="1 2" id="KW-0812">Transmembrane</keyword>
<protein>
    <submittedName>
        <fullName evidence="2">Transmembrane domain-containing protein</fullName>
    </submittedName>
</protein>
<accession>V6LCI7</accession>
<feature type="transmembrane region" description="Helical" evidence="1">
    <location>
        <begin position="317"/>
        <end position="336"/>
    </location>
</feature>
<evidence type="ECO:0000313" key="3">
    <source>
        <dbReference type="EMBL" id="KAH0574701.1"/>
    </source>
</evidence>
<dbReference type="EMBL" id="AUWU02000003">
    <property type="protein sequence ID" value="KAH0574701.1"/>
    <property type="molecule type" value="Genomic_DNA"/>
</dbReference>
<dbReference type="VEuPathDB" id="GiardiaDB:SS50377_22316"/>
<feature type="transmembrane region" description="Helical" evidence="1">
    <location>
        <begin position="171"/>
        <end position="191"/>
    </location>
</feature>
<sequence>MEIQQVVPQYLGVIGFVITQAIQPLSYHFLVGHLISTPQQSSLFDITSYQYNIYKFHHWTLWFDIFYLIQGINCYLIFKSFGQYKYKAILYQASWYCRYLIQYILLIVLLSFLPNNEYHFSISGFLLLQSCQQPYFDVYDLIAVQSQLFQGFTCLYGCILLEKYFNVRKMIIFVLSTILFVRFVYILNMLIQGSFSQFQQESVMGQVFQQQFPLFWGFFYSYSLDTGLIKKRKFSKKYSPDLIITLIFSVLYVYCQFITRFELHELQIKSNILIILSYTFARPFLPIFYSFIIYFLDDAPIMKILINNKLFQLIQKEFDFIGSSFILFSKVTLAYIQNVEFGPFDDLIVMFIKNGAIVFTIIIGMLISKLANPTLHRINCYLKDIEKNIQKKQAFTPYNRSIEKYSE</sequence>
<dbReference type="EMBL" id="KI546166">
    <property type="protein sequence ID" value="EST42190.1"/>
    <property type="molecule type" value="Genomic_DNA"/>
</dbReference>
<feature type="transmembrane region" description="Helical" evidence="1">
    <location>
        <begin position="348"/>
        <end position="367"/>
    </location>
</feature>
<keyword evidence="1" id="KW-0472">Membrane</keyword>
<reference evidence="3" key="2">
    <citation type="submission" date="2020-12" db="EMBL/GenBank/DDBJ databases">
        <title>New Spironucleus salmonicida genome in near-complete chromosomes.</title>
        <authorList>
            <person name="Xu F."/>
            <person name="Kurt Z."/>
            <person name="Jimenez-Gonzalez A."/>
            <person name="Astvaldsson A."/>
            <person name="Andersson J.O."/>
            <person name="Svard S.G."/>
        </authorList>
    </citation>
    <scope>NUCLEOTIDE SEQUENCE</scope>
    <source>
        <strain evidence="3">ATCC 50377</strain>
    </source>
</reference>
<feature type="transmembrane region" description="Helical" evidence="1">
    <location>
        <begin position="211"/>
        <end position="229"/>
    </location>
</feature>
<keyword evidence="4" id="KW-1185">Reference proteome</keyword>
<feature type="transmembrane region" description="Helical" evidence="1">
    <location>
        <begin position="99"/>
        <end position="118"/>
    </location>
</feature>
<dbReference type="Proteomes" id="UP000018208">
    <property type="component" value="Unassembled WGS sequence"/>
</dbReference>
<evidence type="ECO:0000313" key="4">
    <source>
        <dbReference type="Proteomes" id="UP000018208"/>
    </source>
</evidence>
<feature type="transmembrane region" description="Helical" evidence="1">
    <location>
        <begin position="59"/>
        <end position="78"/>
    </location>
</feature>
<evidence type="ECO:0000256" key="1">
    <source>
        <dbReference type="SAM" id="Phobius"/>
    </source>
</evidence>
<gene>
    <name evidence="2" type="ORF">SS50377_18494</name>
    <name evidence="3" type="ORF">SS50377_22316</name>
</gene>
<name>V6LCI7_9EUKA</name>
<evidence type="ECO:0000313" key="2">
    <source>
        <dbReference type="EMBL" id="EST42190.1"/>
    </source>
</evidence>
<organism evidence="2">
    <name type="scientific">Spironucleus salmonicida</name>
    <dbReference type="NCBI Taxonomy" id="348837"/>
    <lineage>
        <taxon>Eukaryota</taxon>
        <taxon>Metamonada</taxon>
        <taxon>Diplomonadida</taxon>
        <taxon>Hexamitidae</taxon>
        <taxon>Hexamitinae</taxon>
        <taxon>Spironucleus</taxon>
    </lineage>
</organism>
<feature type="transmembrane region" description="Helical" evidence="1">
    <location>
        <begin position="271"/>
        <end position="296"/>
    </location>
</feature>
<feature type="transmembrane region" description="Helical" evidence="1">
    <location>
        <begin position="138"/>
        <end position="159"/>
    </location>
</feature>
<keyword evidence="1" id="KW-1133">Transmembrane helix</keyword>
<reference evidence="2 3" key="1">
    <citation type="journal article" date="2014" name="PLoS Genet.">
        <title>The Genome of Spironucleus salmonicida Highlights a Fish Pathogen Adapted to Fluctuating Environments.</title>
        <authorList>
            <person name="Xu F."/>
            <person name="Jerlstrom-Hultqvist J."/>
            <person name="Einarsson E."/>
            <person name="Astvaldsson A."/>
            <person name="Svard S.G."/>
            <person name="Andersson J.O."/>
        </authorList>
    </citation>
    <scope>NUCLEOTIDE SEQUENCE</scope>
    <source>
        <strain evidence="3">ATCC 50377</strain>
    </source>
</reference>
<proteinExistence type="predicted"/>